<feature type="region of interest" description="Disordered" evidence="1">
    <location>
        <begin position="274"/>
        <end position="301"/>
    </location>
</feature>
<proteinExistence type="predicted"/>
<feature type="compositionally biased region" description="Basic and acidic residues" evidence="1">
    <location>
        <begin position="414"/>
        <end position="427"/>
    </location>
</feature>
<protein>
    <submittedName>
        <fullName evidence="2">Uncharacterized protein</fullName>
    </submittedName>
</protein>
<evidence type="ECO:0000256" key="1">
    <source>
        <dbReference type="SAM" id="MobiDB-lite"/>
    </source>
</evidence>
<dbReference type="Proteomes" id="UP000241690">
    <property type="component" value="Unassembled WGS sequence"/>
</dbReference>
<reference evidence="2 3" key="1">
    <citation type="submission" date="2016-07" db="EMBL/GenBank/DDBJ databases">
        <title>Multiple horizontal gene transfer events from other fungi enriched the ability of initially mycotrophic Trichoderma (Ascomycota) to feed on dead plant biomass.</title>
        <authorList>
            <consortium name="DOE Joint Genome Institute"/>
            <person name="Aerts A."/>
            <person name="Atanasova L."/>
            <person name="Chenthamara K."/>
            <person name="Zhang J."/>
            <person name="Grujic M."/>
            <person name="Henrissat B."/>
            <person name="Kuo A."/>
            <person name="Salamov A."/>
            <person name="Lipzen A."/>
            <person name="Labutti K."/>
            <person name="Barry K."/>
            <person name="Miao Y."/>
            <person name="Rahimi M.J."/>
            <person name="Shen Q."/>
            <person name="Grigoriev I.V."/>
            <person name="Kubicek C.P."/>
            <person name="Druzhinina I.S."/>
        </authorList>
    </citation>
    <scope>NUCLEOTIDE SEQUENCE [LARGE SCALE GENOMIC DNA]</scope>
    <source>
        <strain evidence="2 3">CBS 226.95</strain>
    </source>
</reference>
<dbReference type="EMBL" id="KZ679681">
    <property type="protein sequence ID" value="PTB54236.1"/>
    <property type="molecule type" value="Genomic_DNA"/>
</dbReference>
<feature type="compositionally biased region" description="Acidic residues" evidence="1">
    <location>
        <begin position="459"/>
        <end position="470"/>
    </location>
</feature>
<keyword evidence="3" id="KW-1185">Reference proteome</keyword>
<gene>
    <name evidence="2" type="ORF">M431DRAFT_531780</name>
</gene>
<accession>A0A2T4AAZ9</accession>
<feature type="region of interest" description="Disordered" evidence="1">
    <location>
        <begin position="66"/>
        <end position="99"/>
    </location>
</feature>
<name>A0A2T4AAZ9_TRIHA</name>
<dbReference type="GeneID" id="36629407"/>
<organism evidence="2 3">
    <name type="scientific">Trichoderma harzianum CBS 226.95</name>
    <dbReference type="NCBI Taxonomy" id="983964"/>
    <lineage>
        <taxon>Eukaryota</taxon>
        <taxon>Fungi</taxon>
        <taxon>Dikarya</taxon>
        <taxon>Ascomycota</taxon>
        <taxon>Pezizomycotina</taxon>
        <taxon>Sordariomycetes</taxon>
        <taxon>Hypocreomycetidae</taxon>
        <taxon>Hypocreales</taxon>
        <taxon>Hypocreaceae</taxon>
        <taxon>Trichoderma</taxon>
    </lineage>
</organism>
<evidence type="ECO:0000313" key="2">
    <source>
        <dbReference type="EMBL" id="PTB54236.1"/>
    </source>
</evidence>
<feature type="region of interest" description="Disordered" evidence="1">
    <location>
        <begin position="414"/>
        <end position="470"/>
    </location>
</feature>
<sequence>MSLGPGHGIAGGQASQAAASMKGPFRVSQLESRGFYKQTNLNHSRVWGTSGLTLYEDTLRISKSRTAHLRPSHEEPLANRHNSQRQRRTRTQMEPHFEESLRTGLNVNSRFPPRSEELHSSFTFSPRHLEIIHVGIHFLCLSLPDYKPLTTSKAITTRPATGRDKLDMDPESEHAAKVAPAGNRTLDDILPHWERAMTLAPKETSKPINFRHDQDYPKYENMIQHWENFVNANPPPEVHFYWKEGLEEAKEMFTLGPKTTYEARRLCFSRGPHFGERRVRDTPTGVGSTDGHGTPSGRRVFGIAPPTTPTLGRLLCSQAPATKARLYDPDIRQQPPPAIRGVDLKDLESSQAMKRNIRIWYRKMEESLNTNHYADWMKAWKEEFPEVADLAKERNPFLRAWVESEELMIEELKGELREPEPQERENRAANGGEIGQEMGVLHASPDMVPEEPLGGMELSDADWEDVMDMS</sequence>
<dbReference type="RefSeq" id="XP_024773913.1">
    <property type="nucleotide sequence ID" value="XM_024920838.1"/>
</dbReference>
<evidence type="ECO:0000313" key="3">
    <source>
        <dbReference type="Proteomes" id="UP000241690"/>
    </source>
</evidence>
<dbReference type="AlphaFoldDB" id="A0A2T4AAZ9"/>